<feature type="domain" description="Knr4/Smi1-like" evidence="1">
    <location>
        <begin position="22"/>
        <end position="92"/>
    </location>
</feature>
<gene>
    <name evidence="2" type="ORF">ABR189_25775</name>
</gene>
<evidence type="ECO:0000313" key="3">
    <source>
        <dbReference type="Proteomes" id="UP001549749"/>
    </source>
</evidence>
<dbReference type="SMART" id="SM00860">
    <property type="entry name" value="SMI1_KNR4"/>
    <property type="match status" value="1"/>
</dbReference>
<dbReference type="Pfam" id="PF09346">
    <property type="entry name" value="SMI1_KNR4"/>
    <property type="match status" value="1"/>
</dbReference>
<dbReference type="Gene3D" id="3.40.1580.10">
    <property type="entry name" value="SMI1/KNR4-like"/>
    <property type="match status" value="1"/>
</dbReference>
<evidence type="ECO:0000313" key="2">
    <source>
        <dbReference type="EMBL" id="MET7000818.1"/>
    </source>
</evidence>
<dbReference type="EMBL" id="JBEXAC010000002">
    <property type="protein sequence ID" value="MET7000818.1"/>
    <property type="molecule type" value="Genomic_DNA"/>
</dbReference>
<keyword evidence="3" id="KW-1185">Reference proteome</keyword>
<comment type="caution">
    <text evidence="2">The sequence shown here is derived from an EMBL/GenBank/DDBJ whole genome shotgun (WGS) entry which is preliminary data.</text>
</comment>
<proteinExistence type="predicted"/>
<sequence>MKNWVETTILQWKTENITLRPGASPAQINDTEKMLGYLFPDEFKTLYLQVNGFTDFDWRSNMISIWPLDRIISEYTDSQDKSFIGFADYLINSATYGFLKNETGVFKQVDQYGAQFLTSSFKKAIELINADNKLLY</sequence>
<name>A0ABV2TCR3_9BACT</name>
<organism evidence="2 3">
    <name type="scientific">Chitinophaga defluvii</name>
    <dbReference type="NCBI Taxonomy" id="3163343"/>
    <lineage>
        <taxon>Bacteria</taxon>
        <taxon>Pseudomonadati</taxon>
        <taxon>Bacteroidota</taxon>
        <taxon>Chitinophagia</taxon>
        <taxon>Chitinophagales</taxon>
        <taxon>Chitinophagaceae</taxon>
        <taxon>Chitinophaga</taxon>
    </lineage>
</organism>
<accession>A0ABV2TCR3</accession>
<dbReference type="InterPro" id="IPR018958">
    <property type="entry name" value="Knr4/Smi1-like_dom"/>
</dbReference>
<dbReference type="Proteomes" id="UP001549749">
    <property type="component" value="Unassembled WGS sequence"/>
</dbReference>
<reference evidence="2 3" key="1">
    <citation type="submission" date="2024-06" db="EMBL/GenBank/DDBJ databases">
        <title>Chitinophaga defluvii sp. nov., isolated from municipal sewage.</title>
        <authorList>
            <person name="Zhang L."/>
        </authorList>
    </citation>
    <scope>NUCLEOTIDE SEQUENCE [LARGE SCALE GENOMIC DNA]</scope>
    <source>
        <strain evidence="2 3">H8</strain>
    </source>
</reference>
<protein>
    <submittedName>
        <fullName evidence="2">SMI1/KNR4 family protein</fullName>
    </submittedName>
</protein>
<dbReference type="InterPro" id="IPR037883">
    <property type="entry name" value="Knr4/Smi1-like_sf"/>
</dbReference>
<dbReference type="SUPFAM" id="SSF160631">
    <property type="entry name" value="SMI1/KNR4-like"/>
    <property type="match status" value="1"/>
</dbReference>
<evidence type="ECO:0000259" key="1">
    <source>
        <dbReference type="SMART" id="SM00860"/>
    </source>
</evidence>
<dbReference type="RefSeq" id="WP_354663371.1">
    <property type="nucleotide sequence ID" value="NZ_JBEXAC010000002.1"/>
</dbReference>